<dbReference type="Proteomes" id="UP000284772">
    <property type="component" value="Unassembled WGS sequence"/>
</dbReference>
<name>A0AAQ0LPN1_9BACE</name>
<evidence type="ECO:0000313" key="4">
    <source>
        <dbReference type="Proteomes" id="UP000286003"/>
    </source>
</evidence>
<dbReference type="AlphaFoldDB" id="A0AAQ0LPN1"/>
<evidence type="ECO:0000313" key="1">
    <source>
        <dbReference type="EMBL" id="RGT55691.1"/>
    </source>
</evidence>
<dbReference type="Proteomes" id="UP000286003">
    <property type="component" value="Unassembled WGS sequence"/>
</dbReference>
<comment type="caution">
    <text evidence="1">The sequence shown here is derived from an EMBL/GenBank/DDBJ whole genome shotgun (WGS) entry which is preliminary data.</text>
</comment>
<dbReference type="EMBL" id="QRWT01000003">
    <property type="protein sequence ID" value="RGT55691.1"/>
    <property type="molecule type" value="Genomic_DNA"/>
</dbReference>
<protein>
    <submittedName>
        <fullName evidence="1">Uncharacterized protein</fullName>
    </submittedName>
</protein>
<reference evidence="3 4" key="1">
    <citation type="submission" date="2018-08" db="EMBL/GenBank/DDBJ databases">
        <title>A genome reference for cultivated species of the human gut microbiota.</title>
        <authorList>
            <person name="Zou Y."/>
            <person name="Xue W."/>
            <person name="Luo G."/>
        </authorList>
    </citation>
    <scope>NUCLEOTIDE SEQUENCE [LARGE SCALE GENOMIC DNA]</scope>
    <source>
        <strain evidence="1 3">AF19-10AC</strain>
        <strain evidence="2 4">AF31-23</strain>
    </source>
</reference>
<accession>A0AAQ0LPN1</accession>
<evidence type="ECO:0000313" key="2">
    <source>
        <dbReference type="EMBL" id="RHN10502.1"/>
    </source>
</evidence>
<evidence type="ECO:0000313" key="3">
    <source>
        <dbReference type="Proteomes" id="UP000284772"/>
    </source>
</evidence>
<dbReference type="EMBL" id="QRQM01000001">
    <property type="protein sequence ID" value="RHN10502.1"/>
    <property type="molecule type" value="Genomic_DNA"/>
</dbReference>
<organism evidence="1 3">
    <name type="scientific">Bacteroides intestinalis</name>
    <dbReference type="NCBI Taxonomy" id="329854"/>
    <lineage>
        <taxon>Bacteria</taxon>
        <taxon>Pseudomonadati</taxon>
        <taxon>Bacteroidota</taxon>
        <taxon>Bacteroidia</taxon>
        <taxon>Bacteroidales</taxon>
        <taxon>Bacteroidaceae</taxon>
        <taxon>Bacteroides</taxon>
    </lineage>
</organism>
<proteinExistence type="predicted"/>
<sequence length="349" mass="37337">MLVVAASAMAQNDITPSRYDFANQPEGQYVIDGCNNGWGPGNLDAAKESKVGYVNATGGAFWDSKSTDAFKNLQAGLQILDLTAEGIGKVLCFKGVNCDDAVFSKGTKATGSIPAWTQLAFYSDPEKTPTGGEDAAAPFIRVSITYKAWEADPDPDPNSGIISKLEIKAVGPNSVLNSFSGILSFDMMVKDVETEEMYELNEGWQKVEYDFQVGTPDGNPFAFTIGFNGAKFDTGALLIKEIKFTSPTDGAYAKGKAANFMKYLTLENGQIVTGINTPTFEGNKVRCNVSNNLLTISNLESGDKVEVYSILGTLISSQKATSDVLALPLNGKGVFIVKTKTTTTKVVNN</sequence>
<gene>
    <name evidence="1" type="ORF">DWX27_05035</name>
    <name evidence="2" type="ORF">DWZ32_00320</name>
</gene>